<dbReference type="OrthoDB" id="5348860at2"/>
<keyword evidence="3" id="KW-1185">Reference proteome</keyword>
<evidence type="ECO:0000313" key="3">
    <source>
        <dbReference type="Proteomes" id="UP000198862"/>
    </source>
</evidence>
<organism evidence="2 3">
    <name type="scientific">Pseudoalteromonas denitrificans DSM 6059</name>
    <dbReference type="NCBI Taxonomy" id="1123010"/>
    <lineage>
        <taxon>Bacteria</taxon>
        <taxon>Pseudomonadati</taxon>
        <taxon>Pseudomonadota</taxon>
        <taxon>Gammaproteobacteria</taxon>
        <taxon>Alteromonadales</taxon>
        <taxon>Pseudoalteromonadaceae</taxon>
        <taxon>Pseudoalteromonas</taxon>
    </lineage>
</organism>
<accession>A0A1I1K7Z4</accession>
<dbReference type="PANTHER" id="PTHR35535:SF1">
    <property type="entry name" value="HEAT SHOCK PROTEIN HSLJ"/>
    <property type="match status" value="1"/>
</dbReference>
<dbReference type="PROSITE" id="PS51257">
    <property type="entry name" value="PROKAR_LIPOPROTEIN"/>
    <property type="match status" value="1"/>
</dbReference>
<reference evidence="2 3" key="1">
    <citation type="submission" date="2016-10" db="EMBL/GenBank/DDBJ databases">
        <authorList>
            <person name="de Groot N.N."/>
        </authorList>
    </citation>
    <scope>NUCLEOTIDE SEQUENCE [LARGE SCALE GENOMIC DNA]</scope>
    <source>
        <strain evidence="2 3">DSM 6059</strain>
    </source>
</reference>
<evidence type="ECO:0000313" key="2">
    <source>
        <dbReference type="EMBL" id="SFC54223.1"/>
    </source>
</evidence>
<dbReference type="InterPro" id="IPR005184">
    <property type="entry name" value="DUF306_Meta_HslJ"/>
</dbReference>
<dbReference type="PANTHER" id="PTHR35535">
    <property type="entry name" value="HEAT SHOCK PROTEIN HSLJ"/>
    <property type="match status" value="1"/>
</dbReference>
<feature type="domain" description="DUF306" evidence="1">
    <location>
        <begin position="28"/>
        <end position="127"/>
    </location>
</feature>
<dbReference type="STRING" id="1123010.SAMN02745724_01930"/>
<dbReference type="EMBL" id="FOLO01000011">
    <property type="protein sequence ID" value="SFC54223.1"/>
    <property type="molecule type" value="Genomic_DNA"/>
</dbReference>
<dbReference type="InterPro" id="IPR053147">
    <property type="entry name" value="Hsp_HslJ-like"/>
</dbReference>
<evidence type="ECO:0000259" key="1">
    <source>
        <dbReference type="Pfam" id="PF03724"/>
    </source>
</evidence>
<keyword evidence="2" id="KW-0346">Stress response</keyword>
<gene>
    <name evidence="2" type="ORF">SAMN02745724_01930</name>
</gene>
<dbReference type="Gene3D" id="2.40.128.270">
    <property type="match status" value="1"/>
</dbReference>
<name>A0A1I1K7Z4_9GAMM</name>
<dbReference type="Proteomes" id="UP000198862">
    <property type="component" value="Unassembled WGS sequence"/>
</dbReference>
<proteinExistence type="predicted"/>
<sequence>MKLTAFLASICVLFTSGCQMTKTVDGDQLKHQNFKLHTIDKKAVETIKVVNIEFIEAMRTNGFAGCNRFFGQAIIEEGKFKVDKIGMTRKSCGTDINKIETDIIDTLSTWSDITLENDILTIKGKHELMFKITSGLNKIMSK</sequence>
<dbReference type="AlphaFoldDB" id="A0A1I1K7Z4"/>
<dbReference type="Pfam" id="PF03724">
    <property type="entry name" value="META"/>
    <property type="match status" value="1"/>
</dbReference>
<dbReference type="InterPro" id="IPR038670">
    <property type="entry name" value="HslJ-like_sf"/>
</dbReference>
<protein>
    <submittedName>
        <fullName evidence="2">Heat shock protein HslJ</fullName>
    </submittedName>
</protein>